<name>A0A228I8P8_9BURK</name>
<sequence length="212" mass="22731">MTTPSLSGSLARTAVIALHYQNDVLDPRGKIRVGFDADQPERAAVLDAARALLAGARAHGLPIVHVRIAFRDDYADLPRNAPIFVRTAEIGAVRDGSWGARFHPTLEPDPARALDYVVHHRCTSGFIGTPLEQMLTAHDVRHVIVAGVATHSTVEMTARHAADLGYRVTVAADACACADRRQHDASLESMRLIATISTVAELVGTGSQTEGE</sequence>
<dbReference type="GO" id="GO:0016787">
    <property type="term" value="F:hydrolase activity"/>
    <property type="evidence" value="ECO:0007669"/>
    <property type="project" value="UniProtKB-KW"/>
</dbReference>
<dbReference type="InterPro" id="IPR000868">
    <property type="entry name" value="Isochorismatase-like_dom"/>
</dbReference>
<dbReference type="Gene3D" id="3.40.50.850">
    <property type="entry name" value="Isochorismatase-like"/>
    <property type="match status" value="1"/>
</dbReference>
<evidence type="ECO:0000256" key="1">
    <source>
        <dbReference type="ARBA" id="ARBA00022801"/>
    </source>
</evidence>
<accession>A0A228I8P8</accession>
<evidence type="ECO:0000313" key="4">
    <source>
        <dbReference type="Proteomes" id="UP000214600"/>
    </source>
</evidence>
<dbReference type="Pfam" id="PF00857">
    <property type="entry name" value="Isochorismatase"/>
    <property type="match status" value="1"/>
</dbReference>
<gene>
    <name evidence="3" type="ORF">CFB84_28375</name>
</gene>
<dbReference type="AlphaFoldDB" id="A0A228I8P8"/>
<dbReference type="Proteomes" id="UP000214600">
    <property type="component" value="Unassembled WGS sequence"/>
</dbReference>
<dbReference type="PANTHER" id="PTHR43540">
    <property type="entry name" value="PEROXYUREIDOACRYLATE/UREIDOACRYLATE AMIDOHYDROLASE-RELATED"/>
    <property type="match status" value="1"/>
</dbReference>
<comment type="caution">
    <text evidence="3">The sequence shown here is derived from an EMBL/GenBank/DDBJ whole genome shotgun (WGS) entry which is preliminary data.</text>
</comment>
<feature type="domain" description="Isochorismatase-like" evidence="2">
    <location>
        <begin position="13"/>
        <end position="200"/>
    </location>
</feature>
<keyword evidence="1" id="KW-0378">Hydrolase</keyword>
<evidence type="ECO:0000313" key="3">
    <source>
        <dbReference type="EMBL" id="OXI38814.1"/>
    </source>
</evidence>
<dbReference type="EMBL" id="NKFA01000012">
    <property type="protein sequence ID" value="OXI38814.1"/>
    <property type="molecule type" value="Genomic_DNA"/>
</dbReference>
<reference evidence="3 4" key="2">
    <citation type="submission" date="2017-08" db="EMBL/GenBank/DDBJ databases">
        <title>WGS of novel Burkholderia cepaca complex species.</title>
        <authorList>
            <person name="Lipuma J."/>
            <person name="Spilker T."/>
        </authorList>
    </citation>
    <scope>NUCLEOTIDE SEQUENCE [LARGE SCALE GENOMIC DNA]</scope>
    <source>
        <strain evidence="3 4">AU17325</strain>
    </source>
</reference>
<dbReference type="RefSeq" id="WP_089452942.1">
    <property type="nucleotide sequence ID" value="NZ_NKFA01000012.1"/>
</dbReference>
<proteinExistence type="predicted"/>
<protein>
    <submittedName>
        <fullName evidence="3">Isochorismatase</fullName>
    </submittedName>
</protein>
<dbReference type="OrthoDB" id="9781985at2"/>
<organism evidence="3 4">
    <name type="scientific">Burkholderia aenigmatica</name>
    <dbReference type="NCBI Taxonomy" id="2015348"/>
    <lineage>
        <taxon>Bacteria</taxon>
        <taxon>Pseudomonadati</taxon>
        <taxon>Pseudomonadota</taxon>
        <taxon>Betaproteobacteria</taxon>
        <taxon>Burkholderiales</taxon>
        <taxon>Burkholderiaceae</taxon>
        <taxon>Burkholderia</taxon>
        <taxon>Burkholderia cepacia complex</taxon>
    </lineage>
</organism>
<dbReference type="InterPro" id="IPR050272">
    <property type="entry name" value="Isochorismatase-like_hydrls"/>
</dbReference>
<dbReference type="InterPro" id="IPR036380">
    <property type="entry name" value="Isochorismatase-like_sf"/>
</dbReference>
<reference evidence="4" key="1">
    <citation type="submission" date="2017-06" db="EMBL/GenBank/DDBJ databases">
        <authorList>
            <person name="LiPuma J."/>
            <person name="Spilker T."/>
        </authorList>
    </citation>
    <scope>NUCLEOTIDE SEQUENCE [LARGE SCALE GENOMIC DNA]</scope>
    <source>
        <strain evidence="4">AU17325</strain>
    </source>
</reference>
<evidence type="ECO:0000259" key="2">
    <source>
        <dbReference type="Pfam" id="PF00857"/>
    </source>
</evidence>
<dbReference type="SUPFAM" id="SSF52499">
    <property type="entry name" value="Isochorismatase-like hydrolases"/>
    <property type="match status" value="1"/>
</dbReference>
<dbReference type="CDD" id="cd00431">
    <property type="entry name" value="cysteine_hydrolases"/>
    <property type="match status" value="1"/>
</dbReference>